<evidence type="ECO:0000313" key="3">
    <source>
        <dbReference type="EMBL" id="CAB4856724.1"/>
    </source>
</evidence>
<dbReference type="InterPro" id="IPR036318">
    <property type="entry name" value="FAD-bd_PCMH-like_sf"/>
</dbReference>
<accession>A0A6J7CIK8</accession>
<dbReference type="PROSITE" id="PS51387">
    <property type="entry name" value="FAD_PCMH"/>
    <property type="match status" value="1"/>
</dbReference>
<proteinExistence type="predicted"/>
<sequence length="454" mass="49628">METDFTTSRLTGWGQTSPSSARTAEVSRGDVAAFIKDSNRRGVLMRGLGRSYGDAAQNAGGVVLTLKGSAQEAVLDVEAGTLTAGAGVSLHDLLKVIVPRGFFVPVTPGTRFVTVGGAVASDIHGKNHHVEGSFGNHVRRLTLMLADGTIHEIGPEQNPSLFWATVGGMGLTGVILDATFALIPIETSLCTVNTIRCRNIDVLIEEMSHGDDDYRYSVAWADLLATGSRLGRSVLWRGDHTKLAELSSKDAANALRYQPRHLATVPPVVPSFGFVNKLSSTVFNELWFRKEPRRKEGGHKSIPSYFHPLDAIGSWNRLYGAGGFLQYQFALPFGREDELRQIIEKVAVSKTASPLVVLKRFGASNPAPLSFPMPGWTLTVDIPARAEGLGILLHTIDEMVMQSGGRHYLAKDAHTTPLAISRGYPRLEEWKQIQRSVDPDRRWQSDLARRLELI</sequence>
<dbReference type="GO" id="GO:0080049">
    <property type="term" value="F:L-gulono-1,4-lactone dehydrogenase activity"/>
    <property type="evidence" value="ECO:0007669"/>
    <property type="project" value="TreeGrafter"/>
</dbReference>
<dbReference type="PANTHER" id="PTHR43762">
    <property type="entry name" value="L-GULONOLACTONE OXIDASE"/>
    <property type="match status" value="1"/>
</dbReference>
<reference evidence="3" key="1">
    <citation type="submission" date="2020-05" db="EMBL/GenBank/DDBJ databases">
        <authorList>
            <person name="Chiriac C."/>
            <person name="Salcher M."/>
            <person name="Ghai R."/>
            <person name="Kavagutti S V."/>
        </authorList>
    </citation>
    <scope>NUCLEOTIDE SEQUENCE</scope>
</reference>
<dbReference type="InterPro" id="IPR006094">
    <property type="entry name" value="Oxid_FAD_bind_N"/>
</dbReference>
<protein>
    <submittedName>
        <fullName evidence="3">Unannotated protein</fullName>
    </submittedName>
</protein>
<dbReference type="Pfam" id="PF01565">
    <property type="entry name" value="FAD_binding_4"/>
    <property type="match status" value="1"/>
</dbReference>
<feature type="domain" description="FAD-binding PCMH-type" evidence="2">
    <location>
        <begin position="15"/>
        <end position="185"/>
    </location>
</feature>
<name>A0A6J7CIK8_9ZZZZ</name>
<dbReference type="InterPro" id="IPR010031">
    <property type="entry name" value="FAD_lactone_oxidase-like"/>
</dbReference>
<dbReference type="AlphaFoldDB" id="A0A6J7CIK8"/>
<dbReference type="GO" id="GO:0016899">
    <property type="term" value="F:oxidoreductase activity, acting on the CH-OH group of donors, oxygen as acceptor"/>
    <property type="evidence" value="ECO:0007669"/>
    <property type="project" value="InterPro"/>
</dbReference>
<dbReference type="SUPFAM" id="SSF56176">
    <property type="entry name" value="FAD-binding/transporter-associated domain-like"/>
    <property type="match status" value="1"/>
</dbReference>
<dbReference type="InterPro" id="IPR016169">
    <property type="entry name" value="FAD-bd_PCMH_sub2"/>
</dbReference>
<feature type="region of interest" description="Disordered" evidence="1">
    <location>
        <begin position="1"/>
        <end position="22"/>
    </location>
</feature>
<dbReference type="Gene3D" id="3.30.465.10">
    <property type="match status" value="1"/>
</dbReference>
<evidence type="ECO:0000259" key="2">
    <source>
        <dbReference type="PROSITE" id="PS51387"/>
    </source>
</evidence>
<dbReference type="GO" id="GO:0071949">
    <property type="term" value="F:FAD binding"/>
    <property type="evidence" value="ECO:0007669"/>
    <property type="project" value="InterPro"/>
</dbReference>
<dbReference type="PANTHER" id="PTHR43762:SF1">
    <property type="entry name" value="D-ARABINONO-1,4-LACTONE OXIDASE"/>
    <property type="match status" value="1"/>
</dbReference>
<gene>
    <name evidence="3" type="ORF">UFOPK3304_00210</name>
</gene>
<dbReference type="EMBL" id="CAFBLJ010000006">
    <property type="protein sequence ID" value="CAB4856724.1"/>
    <property type="molecule type" value="Genomic_DNA"/>
</dbReference>
<evidence type="ECO:0000256" key="1">
    <source>
        <dbReference type="SAM" id="MobiDB-lite"/>
    </source>
</evidence>
<dbReference type="InterPro" id="IPR016166">
    <property type="entry name" value="FAD-bd_PCMH"/>
</dbReference>
<organism evidence="3">
    <name type="scientific">freshwater metagenome</name>
    <dbReference type="NCBI Taxonomy" id="449393"/>
    <lineage>
        <taxon>unclassified sequences</taxon>
        <taxon>metagenomes</taxon>
        <taxon>ecological metagenomes</taxon>
    </lineage>
</organism>